<evidence type="ECO:0000313" key="3">
    <source>
        <dbReference type="EMBL" id="APW62387.1"/>
    </source>
</evidence>
<dbReference type="PANTHER" id="PTHR34203:SF15">
    <property type="entry name" value="SLL1173 PROTEIN"/>
    <property type="match status" value="1"/>
</dbReference>
<evidence type="ECO:0000259" key="2">
    <source>
        <dbReference type="Pfam" id="PF05050"/>
    </source>
</evidence>
<dbReference type="OrthoDB" id="261740at2"/>
<dbReference type="Proteomes" id="UP000186309">
    <property type="component" value="Chromosome"/>
</dbReference>
<protein>
    <recommendedName>
        <fullName evidence="2">Methyltransferase FkbM domain-containing protein</fullName>
    </recommendedName>
</protein>
<accession>A0A1U7CTW5</accession>
<organism evidence="3 4">
    <name type="scientific">Paludisphaera borealis</name>
    <dbReference type="NCBI Taxonomy" id="1387353"/>
    <lineage>
        <taxon>Bacteria</taxon>
        <taxon>Pseudomonadati</taxon>
        <taxon>Planctomycetota</taxon>
        <taxon>Planctomycetia</taxon>
        <taxon>Isosphaerales</taxon>
        <taxon>Isosphaeraceae</taxon>
        <taxon>Paludisphaera</taxon>
    </lineage>
</organism>
<dbReference type="Gene3D" id="3.40.50.150">
    <property type="entry name" value="Vaccinia Virus protein VP39"/>
    <property type="match status" value="1"/>
</dbReference>
<dbReference type="InterPro" id="IPR029063">
    <property type="entry name" value="SAM-dependent_MTases_sf"/>
</dbReference>
<reference evidence="4" key="1">
    <citation type="submission" date="2016-12" db="EMBL/GenBank/DDBJ databases">
        <title>Comparative genomics of four Isosphaeraceae planctomycetes: a common pool of plasmids and glycoside hydrolase genes.</title>
        <authorList>
            <person name="Ivanova A."/>
        </authorList>
    </citation>
    <scope>NUCLEOTIDE SEQUENCE [LARGE SCALE GENOMIC DNA]</scope>
    <source>
        <strain evidence="4">PX4</strain>
    </source>
</reference>
<name>A0A1U7CTW5_9BACT</name>
<evidence type="ECO:0000256" key="1">
    <source>
        <dbReference type="SAM" id="MobiDB-lite"/>
    </source>
</evidence>
<proteinExistence type="predicted"/>
<dbReference type="Pfam" id="PF05050">
    <property type="entry name" value="Methyltransf_21"/>
    <property type="match status" value="1"/>
</dbReference>
<feature type="region of interest" description="Disordered" evidence="1">
    <location>
        <begin position="252"/>
        <end position="275"/>
    </location>
</feature>
<feature type="domain" description="Methyltransferase FkbM" evidence="2">
    <location>
        <begin position="65"/>
        <end position="223"/>
    </location>
</feature>
<dbReference type="NCBIfam" id="TIGR01444">
    <property type="entry name" value="fkbM_fam"/>
    <property type="match status" value="1"/>
</dbReference>
<dbReference type="AlphaFoldDB" id="A0A1U7CTW5"/>
<dbReference type="PANTHER" id="PTHR34203">
    <property type="entry name" value="METHYLTRANSFERASE, FKBM FAMILY PROTEIN"/>
    <property type="match status" value="1"/>
</dbReference>
<dbReference type="KEGG" id="pbor:BSF38_03926"/>
<gene>
    <name evidence="3" type="ORF">BSF38_03926</name>
</gene>
<dbReference type="SUPFAM" id="SSF53335">
    <property type="entry name" value="S-adenosyl-L-methionine-dependent methyltransferases"/>
    <property type="match status" value="1"/>
</dbReference>
<sequence length="275" mass="30035">MNAKSLVRRMLPRRASAHRIFSGPLRGMRIVTSWHDYPAAILGYTERKLTNWLLDNARAGETWLDVGANCGYTSLAMCRAVGPNGRVFAFEPALATAACLEGTGRANRLDQLVCLPFALSDAPRPTVSRFATERGMIDSQLPADGHVEMIVITAVGLDAIWDGVAGDDPVVHGIKIDVQGMELDALRGMRSLLETHRPKVVLEIHRDVPRDDVLALLEDCGYLLDPEPIDDDLGAFADPQSNASFVFRAPPFADEPAPRIQREERASRKNGAGIA</sequence>
<feature type="compositionally biased region" description="Basic and acidic residues" evidence="1">
    <location>
        <begin position="256"/>
        <end position="267"/>
    </location>
</feature>
<dbReference type="EMBL" id="CP019082">
    <property type="protein sequence ID" value="APW62387.1"/>
    <property type="molecule type" value="Genomic_DNA"/>
</dbReference>
<dbReference type="InterPro" id="IPR006342">
    <property type="entry name" value="FkbM_mtfrase"/>
</dbReference>
<dbReference type="RefSeq" id="WP_076348453.1">
    <property type="nucleotide sequence ID" value="NZ_CP019082.1"/>
</dbReference>
<evidence type="ECO:0000313" key="4">
    <source>
        <dbReference type="Proteomes" id="UP000186309"/>
    </source>
</evidence>
<keyword evidence="4" id="KW-1185">Reference proteome</keyword>
<dbReference type="InterPro" id="IPR052514">
    <property type="entry name" value="SAM-dependent_MTase"/>
</dbReference>